<dbReference type="Gene3D" id="2.40.37.10">
    <property type="entry name" value="Lyase, Ornithine Decarboxylase, Chain A, domain 1"/>
    <property type="match status" value="1"/>
</dbReference>
<evidence type="ECO:0000256" key="3">
    <source>
        <dbReference type="ARBA" id="ARBA00022898"/>
    </source>
</evidence>
<dbReference type="EMBL" id="WESC01000016">
    <property type="protein sequence ID" value="KAB7738780.1"/>
    <property type="molecule type" value="Genomic_DNA"/>
</dbReference>
<dbReference type="PRINTS" id="PR01181">
    <property type="entry name" value="DAPDCRBXLASE"/>
</dbReference>
<comment type="subunit">
    <text evidence="5">Homodimer.</text>
</comment>
<dbReference type="InterPro" id="IPR002986">
    <property type="entry name" value="DAP_deCOOHase_LysA"/>
</dbReference>
<dbReference type="PANTHER" id="PTHR43727:SF2">
    <property type="entry name" value="GROUP IV DECARBOXYLASE"/>
    <property type="match status" value="1"/>
</dbReference>
<evidence type="ECO:0000256" key="1">
    <source>
        <dbReference type="ARBA" id="ARBA00001933"/>
    </source>
</evidence>
<feature type="binding site" evidence="5">
    <location>
        <position position="318"/>
    </location>
    <ligand>
        <name>substrate</name>
    </ligand>
</feature>
<keyword evidence="5 8" id="KW-0457">Lysine biosynthesis</keyword>
<dbReference type="SUPFAM" id="SSF51419">
    <property type="entry name" value="PLP-binding barrel"/>
    <property type="match status" value="1"/>
</dbReference>
<dbReference type="PRINTS" id="PR01179">
    <property type="entry name" value="ODADCRBXLASE"/>
</dbReference>
<comment type="function">
    <text evidence="5">Specifically catalyzes the decarboxylation of meso-diaminopimelate (meso-DAP) to L-lysine.</text>
</comment>
<evidence type="ECO:0000259" key="9">
    <source>
        <dbReference type="Pfam" id="PF00278"/>
    </source>
</evidence>
<dbReference type="InterPro" id="IPR022653">
    <property type="entry name" value="De-COase2_pyr-phos_BS"/>
</dbReference>
<feature type="binding site" evidence="5">
    <location>
        <position position="278"/>
    </location>
    <ligand>
        <name>substrate</name>
    </ligand>
</feature>
<evidence type="ECO:0000256" key="7">
    <source>
        <dbReference type="PIRSR" id="PIRSR600183-50"/>
    </source>
</evidence>
<accession>A0A6N6VE07</accession>
<dbReference type="EC" id="4.1.1.20" evidence="5 6"/>
<proteinExistence type="inferred from homology"/>
<dbReference type="InterPro" id="IPR000183">
    <property type="entry name" value="Orn/DAP/Arg_de-COase"/>
</dbReference>
<evidence type="ECO:0000313" key="12">
    <source>
        <dbReference type="Proteomes" id="UP000468901"/>
    </source>
</evidence>
<keyword evidence="4 5" id="KW-0456">Lyase</keyword>
<dbReference type="FunFam" id="3.20.20.10:FF:000003">
    <property type="entry name" value="Diaminopimelate decarboxylase"/>
    <property type="match status" value="1"/>
</dbReference>
<dbReference type="Pfam" id="PF02784">
    <property type="entry name" value="Orn_Arg_deC_N"/>
    <property type="match status" value="1"/>
</dbReference>
<dbReference type="NCBIfam" id="TIGR01048">
    <property type="entry name" value="lysA"/>
    <property type="match status" value="1"/>
</dbReference>
<protein>
    <recommendedName>
        <fullName evidence="5 6">Diaminopimelate decarboxylase</fullName>
        <shortName evidence="5">DAP decarboxylase</shortName>
        <shortName evidence="5">DAPDC</shortName>
        <ecNumber evidence="5 6">4.1.1.20</ecNumber>
    </recommendedName>
</protein>
<dbReference type="GO" id="GO:0009089">
    <property type="term" value="P:lysine biosynthetic process via diaminopimelate"/>
    <property type="evidence" value="ECO:0007669"/>
    <property type="project" value="UniProtKB-UniRule"/>
</dbReference>
<keyword evidence="5" id="KW-0028">Amino-acid biosynthesis</keyword>
<comment type="pathway">
    <text evidence="5 8">Amino-acid biosynthesis; L-lysine biosynthesis via DAP pathway; L-lysine from DL-2,6-diaminopimelate: step 1/1.</text>
</comment>
<keyword evidence="3 5" id="KW-0663">Pyridoxal phosphate</keyword>
<feature type="binding site" evidence="5">
    <location>
        <position position="375"/>
    </location>
    <ligand>
        <name>pyridoxal 5'-phosphate</name>
        <dbReference type="ChEBI" id="CHEBI:597326"/>
    </ligand>
</feature>
<feature type="binding site" evidence="5">
    <location>
        <position position="239"/>
    </location>
    <ligand>
        <name>pyridoxal 5'-phosphate</name>
        <dbReference type="ChEBI" id="CHEBI:597326"/>
    </ligand>
</feature>
<evidence type="ECO:0000256" key="6">
    <source>
        <dbReference type="NCBIfam" id="TIGR01048"/>
    </source>
</evidence>
<comment type="similarity">
    <text evidence="5">Belongs to the Orn/Lys/Arg decarboxylase class-II family. LysA subfamily.</text>
</comment>
<evidence type="ECO:0000256" key="4">
    <source>
        <dbReference type="ARBA" id="ARBA00023239"/>
    </source>
</evidence>
<evidence type="ECO:0000256" key="8">
    <source>
        <dbReference type="RuleBase" id="RU003738"/>
    </source>
</evidence>
<dbReference type="InterPro" id="IPR022643">
    <property type="entry name" value="De-COase2_C"/>
</dbReference>
<sequence length="425" mass="45682">MNHFEYKGGVLHAEDVAISDIAATVGTPFYCYSSATLTRHAQVFIDAFRKQPARLCYAVKANSNLAVIATLAKVGAGADVVSEGELRRALAAGIPASRIVFSGVGKTAQEISFALEAGIDQFNVESEPELEQISALASARGLTAKIAIRVNPDVDARTHEKIATGKAENKFGISWKRAPAVYARAEELPGIAAVGIDVHIGSQLTSLEPFDAAFRRVAGMVEELRREGHAISRIDLGGGLGIPYRGDNDIPPHPDEYAAMVQRAVGHLGCELTYEPGRLIVGNAGILVSRVIYEKQGDDRKFLIVDAAMNDLIRPTLYDAFHEIKAVVEPSASAERAVYDVVGPVCETGDYLAKGREMARLKADDLVAIMSAGAYGAVQASEYNTRPLVPEVLVNGSDYAIIRARPSYDEILKHDMIPAWLGGPR</sequence>
<evidence type="ECO:0000259" key="10">
    <source>
        <dbReference type="Pfam" id="PF02784"/>
    </source>
</evidence>
<dbReference type="InterPro" id="IPR022657">
    <property type="entry name" value="De-COase2_CS"/>
</dbReference>
<dbReference type="Gene3D" id="3.20.20.10">
    <property type="entry name" value="Alanine racemase"/>
    <property type="match status" value="1"/>
</dbReference>
<feature type="binding site" evidence="5">
    <location>
        <position position="314"/>
    </location>
    <ligand>
        <name>substrate</name>
    </ligand>
</feature>
<dbReference type="Proteomes" id="UP000468901">
    <property type="component" value="Unassembled WGS sequence"/>
</dbReference>
<dbReference type="UniPathway" id="UPA00034">
    <property type="reaction ID" value="UER00027"/>
</dbReference>
<dbReference type="PROSITE" id="PS00879">
    <property type="entry name" value="ODR_DC_2_2"/>
    <property type="match status" value="1"/>
</dbReference>
<keyword evidence="12" id="KW-1185">Reference proteome</keyword>
<dbReference type="InterPro" id="IPR029066">
    <property type="entry name" value="PLP-binding_barrel"/>
</dbReference>
<feature type="binding site" evidence="5">
    <location>
        <position position="375"/>
    </location>
    <ligand>
        <name>substrate</name>
    </ligand>
</feature>
<dbReference type="InterPro" id="IPR022644">
    <property type="entry name" value="De-COase2_N"/>
</dbReference>
<dbReference type="HAMAP" id="MF_02120">
    <property type="entry name" value="LysA"/>
    <property type="match status" value="1"/>
</dbReference>
<evidence type="ECO:0000256" key="5">
    <source>
        <dbReference type="HAMAP-Rule" id="MF_02120"/>
    </source>
</evidence>
<dbReference type="PANTHER" id="PTHR43727">
    <property type="entry name" value="DIAMINOPIMELATE DECARBOXYLASE"/>
    <property type="match status" value="1"/>
</dbReference>
<dbReference type="AlphaFoldDB" id="A0A6N6VE07"/>
<reference evidence="11 12" key="1">
    <citation type="submission" date="2019-09" db="EMBL/GenBank/DDBJ databases">
        <title>Parvibaculum sedimenti sp. nov., isolated from sediment.</title>
        <authorList>
            <person name="Wang Y."/>
        </authorList>
    </citation>
    <scope>NUCLEOTIDE SEQUENCE [LARGE SCALE GENOMIC DNA]</scope>
    <source>
        <strain evidence="11 12">HXT-9</strain>
    </source>
</reference>
<name>A0A6N6VE07_9HYPH</name>
<feature type="active site" description="Proton donor" evidence="7">
    <location>
        <position position="346"/>
    </location>
</feature>
<evidence type="ECO:0000313" key="11">
    <source>
        <dbReference type="EMBL" id="KAB7738780.1"/>
    </source>
</evidence>
<feature type="modified residue" description="N6-(pyridoxal phosphate)lysine" evidence="5 7">
    <location>
        <position position="60"/>
    </location>
</feature>
<feature type="binding site" evidence="5">
    <location>
        <begin position="275"/>
        <end position="278"/>
    </location>
    <ligand>
        <name>pyridoxal 5'-phosphate</name>
        <dbReference type="ChEBI" id="CHEBI:597326"/>
    </ligand>
</feature>
<comment type="catalytic activity">
    <reaction evidence="5 8">
        <text>meso-2,6-diaminopimelate + H(+) = L-lysine + CO2</text>
        <dbReference type="Rhea" id="RHEA:15101"/>
        <dbReference type="ChEBI" id="CHEBI:15378"/>
        <dbReference type="ChEBI" id="CHEBI:16526"/>
        <dbReference type="ChEBI" id="CHEBI:32551"/>
        <dbReference type="ChEBI" id="CHEBI:57791"/>
        <dbReference type="EC" id="4.1.1.20"/>
    </reaction>
</comment>
<feature type="domain" description="Orn/DAP/Arg decarboxylase 2 C-terminal" evidence="9">
    <location>
        <begin position="29"/>
        <end position="373"/>
    </location>
</feature>
<dbReference type="RefSeq" id="WP_152217232.1">
    <property type="nucleotide sequence ID" value="NZ_JBAQYD010000250.1"/>
</dbReference>
<dbReference type="CDD" id="cd06828">
    <property type="entry name" value="PLPDE_III_DapDC"/>
    <property type="match status" value="1"/>
</dbReference>
<dbReference type="Pfam" id="PF00278">
    <property type="entry name" value="Orn_DAP_Arg_deC"/>
    <property type="match status" value="1"/>
</dbReference>
<feature type="domain" description="Orn/DAP/Arg decarboxylase 2 N-terminal" evidence="10">
    <location>
        <begin position="37"/>
        <end position="281"/>
    </location>
</feature>
<organism evidence="11 12">
    <name type="scientific">Parvibaculum sedimenti</name>
    <dbReference type="NCBI Taxonomy" id="2608632"/>
    <lineage>
        <taxon>Bacteria</taxon>
        <taxon>Pseudomonadati</taxon>
        <taxon>Pseudomonadota</taxon>
        <taxon>Alphaproteobacteria</taxon>
        <taxon>Hyphomicrobiales</taxon>
        <taxon>Parvibaculaceae</taxon>
        <taxon>Parvibaculum</taxon>
    </lineage>
</organism>
<dbReference type="PROSITE" id="PS00878">
    <property type="entry name" value="ODR_DC_2_1"/>
    <property type="match status" value="1"/>
</dbReference>
<evidence type="ECO:0000256" key="2">
    <source>
        <dbReference type="ARBA" id="ARBA00022793"/>
    </source>
</evidence>
<dbReference type="InterPro" id="IPR009006">
    <property type="entry name" value="Ala_racemase/Decarboxylase_C"/>
</dbReference>
<comment type="cofactor">
    <cofactor evidence="1 5 7 8">
        <name>pyridoxal 5'-phosphate</name>
        <dbReference type="ChEBI" id="CHEBI:597326"/>
    </cofactor>
</comment>
<keyword evidence="2 5" id="KW-0210">Decarboxylase</keyword>
<comment type="caution">
    <text evidence="11">The sequence shown here is derived from an EMBL/GenBank/DDBJ whole genome shotgun (WGS) entry which is preliminary data.</text>
</comment>
<feature type="binding site" evidence="5">
    <location>
        <position position="347"/>
    </location>
    <ligand>
        <name>substrate</name>
    </ligand>
</feature>
<gene>
    <name evidence="5 11" type="primary">lysA</name>
    <name evidence="11" type="ORF">F2P47_15175</name>
</gene>
<dbReference type="SUPFAM" id="SSF50621">
    <property type="entry name" value="Alanine racemase C-terminal domain-like"/>
    <property type="match status" value="1"/>
</dbReference>
<dbReference type="GO" id="GO:0030170">
    <property type="term" value="F:pyridoxal phosphate binding"/>
    <property type="evidence" value="ECO:0007669"/>
    <property type="project" value="UniProtKB-UniRule"/>
</dbReference>
<dbReference type="GO" id="GO:0008836">
    <property type="term" value="F:diaminopimelate decarboxylase activity"/>
    <property type="evidence" value="ECO:0007669"/>
    <property type="project" value="UniProtKB-UniRule"/>
</dbReference>